<evidence type="ECO:0000313" key="1">
    <source>
        <dbReference type="EMBL" id="KAG5600273.1"/>
    </source>
</evidence>
<sequence>MPSIKRKIIVTTETKIKKNPRTKTGRKKKENLCSTLLEELASEVVSSSQVKLGVSSSQVDPRFSQEDLDILHEVKKMRMMMMIEKIKMNIISSTMEKSFNSFRNILWENDLEDFFRNSCLGKYLDLHMNNNARFQMSIVYELLKRRFTF</sequence>
<proteinExistence type="predicted"/>
<keyword evidence="2" id="KW-1185">Reference proteome</keyword>
<evidence type="ECO:0000313" key="2">
    <source>
        <dbReference type="Proteomes" id="UP000824120"/>
    </source>
</evidence>
<name>A0A9J5YIW9_SOLCO</name>
<dbReference type="AlphaFoldDB" id="A0A9J5YIW9"/>
<gene>
    <name evidence="1" type="ORF">H5410_031643</name>
</gene>
<comment type="caution">
    <text evidence="1">The sequence shown here is derived from an EMBL/GenBank/DDBJ whole genome shotgun (WGS) entry which is preliminary data.</text>
</comment>
<dbReference type="Proteomes" id="UP000824120">
    <property type="component" value="Chromosome 6"/>
</dbReference>
<protein>
    <submittedName>
        <fullName evidence="1">Uncharacterized protein</fullName>
    </submittedName>
</protein>
<organism evidence="1 2">
    <name type="scientific">Solanum commersonii</name>
    <name type="common">Commerson's wild potato</name>
    <name type="synonym">Commerson's nightshade</name>
    <dbReference type="NCBI Taxonomy" id="4109"/>
    <lineage>
        <taxon>Eukaryota</taxon>
        <taxon>Viridiplantae</taxon>
        <taxon>Streptophyta</taxon>
        <taxon>Embryophyta</taxon>
        <taxon>Tracheophyta</taxon>
        <taxon>Spermatophyta</taxon>
        <taxon>Magnoliopsida</taxon>
        <taxon>eudicotyledons</taxon>
        <taxon>Gunneridae</taxon>
        <taxon>Pentapetalae</taxon>
        <taxon>asterids</taxon>
        <taxon>lamiids</taxon>
        <taxon>Solanales</taxon>
        <taxon>Solanaceae</taxon>
        <taxon>Solanoideae</taxon>
        <taxon>Solaneae</taxon>
        <taxon>Solanum</taxon>
    </lineage>
</organism>
<accession>A0A9J5YIW9</accession>
<dbReference type="EMBL" id="JACXVP010000006">
    <property type="protein sequence ID" value="KAG5600273.1"/>
    <property type="molecule type" value="Genomic_DNA"/>
</dbReference>
<reference evidence="1 2" key="1">
    <citation type="submission" date="2020-09" db="EMBL/GenBank/DDBJ databases">
        <title>De no assembly of potato wild relative species, Solanum commersonii.</title>
        <authorList>
            <person name="Cho K."/>
        </authorList>
    </citation>
    <scope>NUCLEOTIDE SEQUENCE [LARGE SCALE GENOMIC DNA]</scope>
    <source>
        <strain evidence="1">LZ3.2</strain>
        <tissue evidence="1">Leaf</tissue>
    </source>
</reference>